<gene>
    <name evidence="1" type="ORF">A3J30_03525</name>
</gene>
<organism evidence="1 2">
    <name type="scientific">Candidatus Wildermuthbacteria bacterium RIFCSPLOWO2_02_FULL_47_9c</name>
    <dbReference type="NCBI Taxonomy" id="1802466"/>
    <lineage>
        <taxon>Bacteria</taxon>
        <taxon>Candidatus Wildermuthiibacteriota</taxon>
    </lineage>
</organism>
<dbReference type="Proteomes" id="UP000178222">
    <property type="component" value="Unassembled WGS sequence"/>
</dbReference>
<sequence length="133" mass="14593">MAKVYWLSRHELSPGQIQALRDLHGADVEVVREPVVFQTAESLADFIRQHPDGFVYAVAGAPHYIAAALGGWRFGVFENHPQKRQDGSFGLAAVYHVQPEPEGGYGVSGYLARVWENPDPANDKGEALVPVAR</sequence>
<comment type="caution">
    <text evidence="1">The sequence shown here is derived from an EMBL/GenBank/DDBJ whole genome shotgun (WGS) entry which is preliminary data.</text>
</comment>
<dbReference type="AlphaFoldDB" id="A0A1G2RYA7"/>
<evidence type="ECO:0000313" key="2">
    <source>
        <dbReference type="Proteomes" id="UP000178222"/>
    </source>
</evidence>
<evidence type="ECO:0000313" key="1">
    <source>
        <dbReference type="EMBL" id="OHA77409.1"/>
    </source>
</evidence>
<dbReference type="EMBL" id="MHUL01000006">
    <property type="protein sequence ID" value="OHA77409.1"/>
    <property type="molecule type" value="Genomic_DNA"/>
</dbReference>
<accession>A0A1G2RYA7</accession>
<reference evidence="1 2" key="1">
    <citation type="journal article" date="2016" name="Nat. Commun.">
        <title>Thousands of microbial genomes shed light on interconnected biogeochemical processes in an aquifer system.</title>
        <authorList>
            <person name="Anantharaman K."/>
            <person name="Brown C.T."/>
            <person name="Hug L.A."/>
            <person name="Sharon I."/>
            <person name="Castelle C.J."/>
            <person name="Probst A.J."/>
            <person name="Thomas B.C."/>
            <person name="Singh A."/>
            <person name="Wilkins M.J."/>
            <person name="Karaoz U."/>
            <person name="Brodie E.L."/>
            <person name="Williams K.H."/>
            <person name="Hubbard S.S."/>
            <person name="Banfield J.F."/>
        </authorList>
    </citation>
    <scope>NUCLEOTIDE SEQUENCE [LARGE SCALE GENOMIC DNA]</scope>
</reference>
<protein>
    <submittedName>
        <fullName evidence="1">Uncharacterized protein</fullName>
    </submittedName>
</protein>
<proteinExistence type="predicted"/>
<name>A0A1G2RYA7_9BACT</name>